<dbReference type="InterPro" id="IPR009057">
    <property type="entry name" value="Homeodomain-like_sf"/>
</dbReference>
<dbReference type="Proteomes" id="UP000551501">
    <property type="component" value="Unassembled WGS sequence"/>
</dbReference>
<protein>
    <submittedName>
        <fullName evidence="6">AcrR family transcriptional regulator</fullName>
    </submittedName>
</protein>
<keyword evidence="3" id="KW-0804">Transcription</keyword>
<evidence type="ECO:0000256" key="1">
    <source>
        <dbReference type="ARBA" id="ARBA00023015"/>
    </source>
</evidence>
<evidence type="ECO:0000256" key="4">
    <source>
        <dbReference type="PROSITE-ProRule" id="PRU00335"/>
    </source>
</evidence>
<organism evidence="6 7">
    <name type="scientific">Gordonia humi</name>
    <dbReference type="NCBI Taxonomy" id="686429"/>
    <lineage>
        <taxon>Bacteria</taxon>
        <taxon>Bacillati</taxon>
        <taxon>Actinomycetota</taxon>
        <taxon>Actinomycetes</taxon>
        <taxon>Mycobacteriales</taxon>
        <taxon>Gordoniaceae</taxon>
        <taxon>Gordonia</taxon>
    </lineage>
</organism>
<evidence type="ECO:0000256" key="2">
    <source>
        <dbReference type="ARBA" id="ARBA00023125"/>
    </source>
</evidence>
<proteinExistence type="predicted"/>
<feature type="domain" description="HTH tetR-type" evidence="5">
    <location>
        <begin position="12"/>
        <end position="72"/>
    </location>
</feature>
<dbReference type="PANTHER" id="PTHR30055:SF234">
    <property type="entry name" value="HTH-TYPE TRANSCRIPTIONAL REGULATOR BETI"/>
    <property type="match status" value="1"/>
</dbReference>
<feature type="DNA-binding region" description="H-T-H motif" evidence="4">
    <location>
        <begin position="35"/>
        <end position="54"/>
    </location>
</feature>
<reference evidence="6 7" key="1">
    <citation type="submission" date="2020-08" db="EMBL/GenBank/DDBJ databases">
        <title>Sequencing the genomes of 1000 actinobacteria strains.</title>
        <authorList>
            <person name="Klenk H.-P."/>
        </authorList>
    </citation>
    <scope>NUCLEOTIDE SEQUENCE [LARGE SCALE GENOMIC DNA]</scope>
    <source>
        <strain evidence="6 7">DSM 45298</strain>
    </source>
</reference>
<dbReference type="GO" id="GO:0003700">
    <property type="term" value="F:DNA-binding transcription factor activity"/>
    <property type="evidence" value="ECO:0007669"/>
    <property type="project" value="TreeGrafter"/>
</dbReference>
<evidence type="ECO:0000256" key="3">
    <source>
        <dbReference type="ARBA" id="ARBA00023163"/>
    </source>
</evidence>
<dbReference type="InterPro" id="IPR050109">
    <property type="entry name" value="HTH-type_TetR-like_transc_reg"/>
</dbReference>
<evidence type="ECO:0000313" key="7">
    <source>
        <dbReference type="Proteomes" id="UP000551501"/>
    </source>
</evidence>
<evidence type="ECO:0000259" key="5">
    <source>
        <dbReference type="PROSITE" id="PS50977"/>
    </source>
</evidence>
<comment type="caution">
    <text evidence="6">The sequence shown here is derived from an EMBL/GenBank/DDBJ whole genome shotgun (WGS) entry which is preliminary data.</text>
</comment>
<dbReference type="PROSITE" id="PS50977">
    <property type="entry name" value="HTH_TETR_2"/>
    <property type="match status" value="1"/>
</dbReference>
<dbReference type="SUPFAM" id="SSF46689">
    <property type="entry name" value="Homeodomain-like"/>
    <property type="match status" value="1"/>
</dbReference>
<dbReference type="EMBL" id="JACIFP010000001">
    <property type="protein sequence ID" value="MBB4135133.1"/>
    <property type="molecule type" value="Genomic_DNA"/>
</dbReference>
<keyword evidence="2 4" id="KW-0238">DNA-binding</keyword>
<dbReference type="RefSeq" id="WP_183370225.1">
    <property type="nucleotide sequence ID" value="NZ_BAABHL010000076.1"/>
</dbReference>
<dbReference type="Gene3D" id="1.10.357.10">
    <property type="entry name" value="Tetracycline Repressor, domain 2"/>
    <property type="match status" value="1"/>
</dbReference>
<dbReference type="InterPro" id="IPR036271">
    <property type="entry name" value="Tet_transcr_reg_TetR-rel_C_sf"/>
</dbReference>
<dbReference type="AlphaFoldDB" id="A0A840EXX3"/>
<dbReference type="PANTHER" id="PTHR30055">
    <property type="entry name" value="HTH-TYPE TRANSCRIPTIONAL REGULATOR RUTR"/>
    <property type="match status" value="1"/>
</dbReference>
<dbReference type="InterPro" id="IPR001647">
    <property type="entry name" value="HTH_TetR"/>
</dbReference>
<evidence type="ECO:0000313" key="6">
    <source>
        <dbReference type="EMBL" id="MBB4135133.1"/>
    </source>
</evidence>
<name>A0A840EXX3_9ACTN</name>
<keyword evidence="7" id="KW-1185">Reference proteome</keyword>
<sequence length="206" mass="22273">MPRPRGGTQSAPLSSQDILDAALRVVERSSLDELTVKAVADECGVTPPAIHYHLRGDVDLATRVVEAVAQQITVRFDSAASWQDRYIALVLAMDRAFLRYPGTGSRALTSGGQSPAATELTDTALDILRSAGFDDRESGEIFAATYLLYVGWLSTRRQAENNIIHPSLRAAGMSATGHDDAKPLISGLRCIFTGHIPRHTRGDDTE</sequence>
<keyword evidence="1" id="KW-0805">Transcription regulation</keyword>
<dbReference type="GO" id="GO:0000976">
    <property type="term" value="F:transcription cis-regulatory region binding"/>
    <property type="evidence" value="ECO:0007669"/>
    <property type="project" value="TreeGrafter"/>
</dbReference>
<accession>A0A840EXX3</accession>
<dbReference type="SUPFAM" id="SSF48498">
    <property type="entry name" value="Tetracyclin repressor-like, C-terminal domain"/>
    <property type="match status" value="1"/>
</dbReference>
<dbReference type="Pfam" id="PF00440">
    <property type="entry name" value="TetR_N"/>
    <property type="match status" value="1"/>
</dbReference>
<gene>
    <name evidence="6" type="ORF">BKA16_001685</name>
</gene>